<feature type="transmembrane region" description="Helical" evidence="1">
    <location>
        <begin position="180"/>
        <end position="203"/>
    </location>
</feature>
<dbReference type="Pfam" id="PF07786">
    <property type="entry name" value="HGSNAT_cat"/>
    <property type="match status" value="1"/>
</dbReference>
<keyword evidence="1" id="KW-0812">Transmembrane</keyword>
<dbReference type="PANTHER" id="PTHR30590:SF3">
    <property type="entry name" value="HYPOTHETICAL MEMBRANE SPANNING PROTEIN"/>
    <property type="match status" value="1"/>
</dbReference>
<feature type="transmembrane region" description="Helical" evidence="1">
    <location>
        <begin position="215"/>
        <end position="238"/>
    </location>
</feature>
<name>A0ABQ3GJJ2_9MICC</name>
<feature type="transmembrane region" description="Helical" evidence="1">
    <location>
        <begin position="88"/>
        <end position="106"/>
    </location>
</feature>
<evidence type="ECO:0000256" key="1">
    <source>
        <dbReference type="SAM" id="Phobius"/>
    </source>
</evidence>
<proteinExistence type="predicted"/>
<reference evidence="4" key="1">
    <citation type="journal article" date="2019" name="Int. J. Syst. Evol. Microbiol.">
        <title>The Global Catalogue of Microorganisms (GCM) 10K type strain sequencing project: providing services to taxonomists for standard genome sequencing and annotation.</title>
        <authorList>
            <consortium name="The Broad Institute Genomics Platform"/>
            <consortium name="The Broad Institute Genome Sequencing Center for Infectious Disease"/>
            <person name="Wu L."/>
            <person name="Ma J."/>
        </authorList>
    </citation>
    <scope>NUCLEOTIDE SEQUENCE [LARGE SCALE GENOMIC DNA]</scope>
    <source>
        <strain evidence="4">KCTC 19466</strain>
    </source>
</reference>
<dbReference type="InterPro" id="IPR052529">
    <property type="entry name" value="Bact_Transport_Assoc"/>
</dbReference>
<gene>
    <name evidence="3" type="ORF">GCM10008096_18020</name>
</gene>
<feature type="transmembrane region" description="Helical" evidence="1">
    <location>
        <begin position="323"/>
        <end position="348"/>
    </location>
</feature>
<protein>
    <submittedName>
        <fullName evidence="3">Transporter</fullName>
    </submittedName>
</protein>
<feature type="domain" description="Heparan-alpha-glucosaminide N-acetyltransferase catalytic" evidence="2">
    <location>
        <begin position="11"/>
        <end position="211"/>
    </location>
</feature>
<feature type="transmembrane region" description="Helical" evidence="1">
    <location>
        <begin position="12"/>
        <end position="32"/>
    </location>
</feature>
<dbReference type="Proteomes" id="UP000642819">
    <property type="component" value="Unassembled WGS sequence"/>
</dbReference>
<evidence type="ECO:0000259" key="2">
    <source>
        <dbReference type="Pfam" id="PF07786"/>
    </source>
</evidence>
<feature type="transmembrane region" description="Helical" evidence="1">
    <location>
        <begin position="360"/>
        <end position="380"/>
    </location>
</feature>
<feature type="transmembrane region" description="Helical" evidence="1">
    <location>
        <begin position="112"/>
        <end position="130"/>
    </location>
</feature>
<dbReference type="PANTHER" id="PTHR30590">
    <property type="entry name" value="INNER MEMBRANE PROTEIN"/>
    <property type="match status" value="1"/>
</dbReference>
<sequence>MSFLRRTGKPRLAGVDAARGLALLGMMATHIVPLVTQDATGGYTPTWAADWFAGRASALFAVLAGVGLALLTGGARAAGPLGGARRGVVVRALLIAGIGLACGMLDTNVAVILTHYGLLFLAAVPFLGAAPRTLAAWAAGWLVLAPVVLYAAVPFVMAGVAPYDVGGSPVFADLTRPATLAADLLFTGYYPVVVWVGFLLVGLWAGRLDLSRPPIALALALGGAALAAVAEVSSRWLLQLPGAAPSLAAAAGLDTRQLQLGVETGYYFPPVVDSPWWFALAAPHTSAPLDLLHVTGAALATLGACQLAAMGLAALLGRYGDALLWPLTGAGTITLTLYVGHLIALDVLSDVTASMPRLDLYLWFAAACLVAGVAVRFLAIRGPLEAIVHRAASGVRRTGVRA</sequence>
<organism evidence="3 4">
    <name type="scientific">Zhihengliuella salsuginis</name>
    <dbReference type="NCBI Taxonomy" id="578222"/>
    <lineage>
        <taxon>Bacteria</taxon>
        <taxon>Bacillati</taxon>
        <taxon>Actinomycetota</taxon>
        <taxon>Actinomycetes</taxon>
        <taxon>Micrococcales</taxon>
        <taxon>Micrococcaceae</taxon>
        <taxon>Zhihengliuella</taxon>
    </lineage>
</organism>
<keyword evidence="4" id="KW-1185">Reference proteome</keyword>
<accession>A0ABQ3GJJ2</accession>
<comment type="caution">
    <text evidence="3">The sequence shown here is derived from an EMBL/GenBank/DDBJ whole genome shotgun (WGS) entry which is preliminary data.</text>
</comment>
<keyword evidence="1" id="KW-1133">Transmembrane helix</keyword>
<keyword evidence="1" id="KW-0472">Membrane</keyword>
<evidence type="ECO:0000313" key="3">
    <source>
        <dbReference type="EMBL" id="GHD07351.1"/>
    </source>
</evidence>
<evidence type="ECO:0000313" key="4">
    <source>
        <dbReference type="Proteomes" id="UP000642819"/>
    </source>
</evidence>
<dbReference type="RefSeq" id="WP_189349824.1">
    <property type="nucleotide sequence ID" value="NZ_BMXK01000007.1"/>
</dbReference>
<feature type="transmembrane region" description="Helical" evidence="1">
    <location>
        <begin position="52"/>
        <end position="76"/>
    </location>
</feature>
<feature type="transmembrane region" description="Helical" evidence="1">
    <location>
        <begin position="291"/>
        <end position="316"/>
    </location>
</feature>
<dbReference type="InterPro" id="IPR012429">
    <property type="entry name" value="HGSNAT_cat"/>
</dbReference>
<feature type="transmembrane region" description="Helical" evidence="1">
    <location>
        <begin position="137"/>
        <end position="160"/>
    </location>
</feature>
<dbReference type="EMBL" id="BMXK01000007">
    <property type="protein sequence ID" value="GHD07351.1"/>
    <property type="molecule type" value="Genomic_DNA"/>
</dbReference>